<dbReference type="InterPro" id="IPR000683">
    <property type="entry name" value="Gfo/Idh/MocA-like_OxRdtase_N"/>
</dbReference>
<name>A0A135UX15_9PEZI</name>
<dbReference type="OrthoDB" id="64915at2759"/>
<dbReference type="GO" id="GO:0016491">
    <property type="term" value="F:oxidoreductase activity"/>
    <property type="evidence" value="ECO:0007669"/>
    <property type="project" value="TreeGrafter"/>
</dbReference>
<accession>A0A135UX15</accession>
<dbReference type="GO" id="GO:0005737">
    <property type="term" value="C:cytoplasm"/>
    <property type="evidence" value="ECO:0007669"/>
    <property type="project" value="TreeGrafter"/>
</dbReference>
<protein>
    <submittedName>
        <fullName evidence="2">Oxidoreductase</fullName>
    </submittedName>
</protein>
<dbReference type="EMBL" id="JEMN01000042">
    <property type="protein sequence ID" value="KXH64950.1"/>
    <property type="molecule type" value="Genomic_DNA"/>
</dbReference>
<evidence type="ECO:0000313" key="2">
    <source>
        <dbReference type="EMBL" id="KXH64950.1"/>
    </source>
</evidence>
<dbReference type="Proteomes" id="UP000070054">
    <property type="component" value="Unassembled WGS sequence"/>
</dbReference>
<proteinExistence type="predicted"/>
<dbReference type="SUPFAM" id="SSF51735">
    <property type="entry name" value="NAD(P)-binding Rossmann-fold domains"/>
    <property type="match status" value="1"/>
</dbReference>
<dbReference type="SUPFAM" id="SSF55347">
    <property type="entry name" value="Glyceraldehyde-3-phosphate dehydrogenase-like, C-terminal domain"/>
    <property type="match status" value="1"/>
</dbReference>
<reference evidence="2 3" key="1">
    <citation type="submission" date="2014-02" db="EMBL/GenBank/DDBJ databases">
        <title>The genome sequence of Colletotrichum nymphaeae SA-01.</title>
        <authorList>
            <person name="Baroncelli R."/>
            <person name="Thon M.R."/>
        </authorList>
    </citation>
    <scope>NUCLEOTIDE SEQUENCE [LARGE SCALE GENOMIC DNA]</scope>
    <source>
        <strain evidence="2 3">SA-01</strain>
    </source>
</reference>
<dbReference type="GO" id="GO:0006740">
    <property type="term" value="P:NADPH regeneration"/>
    <property type="evidence" value="ECO:0007669"/>
    <property type="project" value="TreeGrafter"/>
</dbReference>
<dbReference type="Pfam" id="PF01408">
    <property type="entry name" value="GFO_IDH_MocA"/>
    <property type="match status" value="1"/>
</dbReference>
<keyword evidence="3" id="KW-1185">Reference proteome</keyword>
<dbReference type="AlphaFoldDB" id="A0A135UX15"/>
<dbReference type="InterPro" id="IPR036291">
    <property type="entry name" value="NAD(P)-bd_dom_sf"/>
</dbReference>
<dbReference type="GO" id="GO:0000166">
    <property type="term" value="F:nucleotide binding"/>
    <property type="evidence" value="ECO:0007669"/>
    <property type="project" value="InterPro"/>
</dbReference>
<dbReference type="PANTHER" id="PTHR42840:SF7">
    <property type="entry name" value="BINDING ROSSMANN FOLD OXIDOREDUCTASE, PUTATIVE (AFU_ORTHOLOGUE AFUA_4G10190)-RELATED"/>
    <property type="match status" value="1"/>
</dbReference>
<sequence length="463" mass="51977">MKLPKQKWSQTHLQVSNDIRGSTIQLKLTTLLELYPQELDKITKAITIASQHHKSRHIWKKIVGDNRPGLDSRFMCILHFPYTSRTTPKNMSSQHQTPILRVGIIGCGEITQVAHIPNLNFLSHRYQTTYLCDISQQALEHCARKVQGGTPKTTADAAELCSSPDVDVVVIANADAYHVEHGLLALKNDKYTLIEKPASVCFRDLDLLVEAEKKSKGKVMVGTMRRFATAFTDAVKEVGGMEKIQYARVRDIIGPNSTFVDQSGTFPLKFSDYSDADTKDRLKREADISEQALAKEFGVPVTPGSQLMLRLLGGLGTHDLSAMREIIGMPKSVAGACLTFPGIFSVLFKYDDFPVTYESGFSKVPQFDAHIEVYSPEKIVRVDFDTPYVKGLPVTMTIRELIGNDGFQERKVRKTYQDPYTNEFLELYDCVVNGRAPKTSALDARNDIELFKMILRADSSRYQ</sequence>
<evidence type="ECO:0000259" key="1">
    <source>
        <dbReference type="Pfam" id="PF01408"/>
    </source>
</evidence>
<feature type="domain" description="Gfo/Idh/MocA-like oxidoreductase N-terminal" evidence="1">
    <location>
        <begin position="100"/>
        <end position="222"/>
    </location>
</feature>
<gene>
    <name evidence="2" type="ORF">CNYM01_04219</name>
</gene>
<organism evidence="2 3">
    <name type="scientific">Colletotrichum nymphaeae SA-01</name>
    <dbReference type="NCBI Taxonomy" id="1460502"/>
    <lineage>
        <taxon>Eukaryota</taxon>
        <taxon>Fungi</taxon>
        <taxon>Dikarya</taxon>
        <taxon>Ascomycota</taxon>
        <taxon>Pezizomycotina</taxon>
        <taxon>Sordariomycetes</taxon>
        <taxon>Hypocreomycetidae</taxon>
        <taxon>Glomerellales</taxon>
        <taxon>Glomerellaceae</taxon>
        <taxon>Colletotrichum</taxon>
        <taxon>Colletotrichum acutatum species complex</taxon>
    </lineage>
</organism>
<dbReference type="Gene3D" id="3.30.360.10">
    <property type="entry name" value="Dihydrodipicolinate Reductase, domain 2"/>
    <property type="match status" value="1"/>
</dbReference>
<dbReference type="PANTHER" id="PTHR42840">
    <property type="entry name" value="NAD(P)-BINDING ROSSMANN-FOLD SUPERFAMILY PROTEIN-RELATED"/>
    <property type="match status" value="1"/>
</dbReference>
<evidence type="ECO:0000313" key="3">
    <source>
        <dbReference type="Proteomes" id="UP000070054"/>
    </source>
</evidence>
<dbReference type="FunFam" id="3.40.50.720:FF:000911">
    <property type="entry name" value="Chromosome 8, whole genome shotgun sequence"/>
    <property type="match status" value="1"/>
</dbReference>
<dbReference type="Gene3D" id="3.40.50.720">
    <property type="entry name" value="NAD(P)-binding Rossmann-like Domain"/>
    <property type="match status" value="1"/>
</dbReference>
<comment type="caution">
    <text evidence="2">The sequence shown here is derived from an EMBL/GenBank/DDBJ whole genome shotgun (WGS) entry which is preliminary data.</text>
</comment>